<accession>A0ABY9TLX9</accession>
<dbReference type="Gene3D" id="1.10.10.10">
    <property type="entry name" value="Winged helix-like DNA-binding domain superfamily/Winged helix DNA-binding domain"/>
    <property type="match status" value="1"/>
</dbReference>
<gene>
    <name evidence="5" type="ORF">RI845_01200</name>
</gene>
<dbReference type="Pfam" id="PF03965">
    <property type="entry name" value="Penicillinase_R"/>
    <property type="match status" value="1"/>
</dbReference>
<dbReference type="InterPro" id="IPR036390">
    <property type="entry name" value="WH_DNA-bd_sf"/>
</dbReference>
<keyword evidence="6" id="KW-1185">Reference proteome</keyword>
<keyword evidence="2" id="KW-0805">Transcription regulation</keyword>
<proteinExistence type="inferred from homology"/>
<keyword evidence="4" id="KW-0804">Transcription</keyword>
<dbReference type="SUPFAM" id="SSF46785">
    <property type="entry name" value="Winged helix' DNA-binding domain"/>
    <property type="match status" value="1"/>
</dbReference>
<organism evidence="5 6">
    <name type="scientific">Thalassotalea nanhaiensis</name>
    <dbReference type="NCBI Taxonomy" id="3065648"/>
    <lineage>
        <taxon>Bacteria</taxon>
        <taxon>Pseudomonadati</taxon>
        <taxon>Pseudomonadota</taxon>
        <taxon>Gammaproteobacteria</taxon>
        <taxon>Alteromonadales</taxon>
        <taxon>Colwelliaceae</taxon>
        <taxon>Thalassotalea</taxon>
    </lineage>
</organism>
<evidence type="ECO:0000256" key="1">
    <source>
        <dbReference type="ARBA" id="ARBA00011046"/>
    </source>
</evidence>
<evidence type="ECO:0000256" key="3">
    <source>
        <dbReference type="ARBA" id="ARBA00023125"/>
    </source>
</evidence>
<sequence>MIEISKAEFEVLEALWMNYPASANDIINKLNEEKTWHDKTVKTLLNRMVKKGAISFEKQQRHYLYSPLLERESYTYKEGKSLVERFFGGRIAPLVAGFAKTEKLSKDDIDDLKKVIAQWEKDND</sequence>
<dbReference type="InterPro" id="IPR036388">
    <property type="entry name" value="WH-like_DNA-bd_sf"/>
</dbReference>
<dbReference type="PIRSF" id="PIRSF019455">
    <property type="entry name" value="CopR_AtkY"/>
    <property type="match status" value="1"/>
</dbReference>
<dbReference type="Proteomes" id="UP001248581">
    <property type="component" value="Chromosome"/>
</dbReference>
<dbReference type="RefSeq" id="WP_348387934.1">
    <property type="nucleotide sequence ID" value="NZ_CP134146.1"/>
</dbReference>
<reference evidence="6" key="1">
    <citation type="submission" date="2023-09" db="EMBL/GenBank/DDBJ databases">
        <authorList>
            <person name="Li S."/>
            <person name="Li X."/>
            <person name="Zhang C."/>
            <person name="Zhao Z."/>
        </authorList>
    </citation>
    <scope>NUCLEOTIDE SEQUENCE [LARGE SCALE GENOMIC DNA]</scope>
    <source>
        <strain evidence="6">SQ345</strain>
    </source>
</reference>
<dbReference type="Gene3D" id="1.10.4040.10">
    <property type="entry name" value="Penicillinase repressor domain"/>
    <property type="match status" value="1"/>
</dbReference>
<evidence type="ECO:0000313" key="5">
    <source>
        <dbReference type="EMBL" id="WNC68780.1"/>
    </source>
</evidence>
<evidence type="ECO:0000256" key="2">
    <source>
        <dbReference type="ARBA" id="ARBA00023015"/>
    </source>
</evidence>
<keyword evidence="3" id="KW-0238">DNA-binding</keyword>
<protein>
    <submittedName>
        <fullName evidence="5">BlaI/MecI/CopY family transcriptional regulator</fullName>
    </submittedName>
</protein>
<dbReference type="InterPro" id="IPR005650">
    <property type="entry name" value="BlaI_family"/>
</dbReference>
<comment type="similarity">
    <text evidence="1">Belongs to the BlaI transcriptional regulatory family.</text>
</comment>
<evidence type="ECO:0000313" key="6">
    <source>
        <dbReference type="Proteomes" id="UP001248581"/>
    </source>
</evidence>
<dbReference type="EMBL" id="CP134146">
    <property type="protein sequence ID" value="WNC68780.1"/>
    <property type="molecule type" value="Genomic_DNA"/>
</dbReference>
<evidence type="ECO:0000256" key="4">
    <source>
        <dbReference type="ARBA" id="ARBA00023163"/>
    </source>
</evidence>
<name>A0ABY9TLX9_9GAMM</name>